<accession>A0A6G0U4A0</accession>
<keyword evidence="2" id="KW-0472">Membrane</keyword>
<dbReference type="EMBL" id="VYZN01000004">
    <property type="protein sequence ID" value="KAE9543904.1"/>
    <property type="molecule type" value="Genomic_DNA"/>
</dbReference>
<keyword evidence="4" id="KW-1185">Reference proteome</keyword>
<feature type="compositionally biased region" description="Basic residues" evidence="1">
    <location>
        <begin position="138"/>
        <end position="151"/>
    </location>
</feature>
<protein>
    <submittedName>
        <fullName evidence="3">Uncharacterized protein</fullName>
    </submittedName>
</protein>
<dbReference type="AlphaFoldDB" id="A0A6G0U4A0"/>
<gene>
    <name evidence="3" type="ORF">AGLY_001882</name>
</gene>
<sequence>MRNYFNLTIFNFFLFYFFYSNTKLTLTFLCQLYSVETRHIHVPIKEASTTKLLTCSFNFIFVINKYHSILKITDFGKFSCRTTYKVENQIIFIALKDDVVRQKTLTSFTSLLSLTALKQNFVVKPTTTLSPQTGRKELGHRKSRGSKKTTGQAKKKITFLNRLLSDEWCDKTLSSSRTVKAFIHQREGHMHMMLRFLKIGVLVIFLLRKILCKLNKKFMNHFIIQSYVTKVKEVRMNEDNALLATLNSKNNYSSMLPMLSYTPLQHEIYKIRILDSSIH</sequence>
<evidence type="ECO:0000313" key="4">
    <source>
        <dbReference type="Proteomes" id="UP000475862"/>
    </source>
</evidence>
<proteinExistence type="predicted"/>
<evidence type="ECO:0000256" key="2">
    <source>
        <dbReference type="SAM" id="Phobius"/>
    </source>
</evidence>
<organism evidence="3 4">
    <name type="scientific">Aphis glycines</name>
    <name type="common">Soybean aphid</name>
    <dbReference type="NCBI Taxonomy" id="307491"/>
    <lineage>
        <taxon>Eukaryota</taxon>
        <taxon>Metazoa</taxon>
        <taxon>Ecdysozoa</taxon>
        <taxon>Arthropoda</taxon>
        <taxon>Hexapoda</taxon>
        <taxon>Insecta</taxon>
        <taxon>Pterygota</taxon>
        <taxon>Neoptera</taxon>
        <taxon>Paraneoptera</taxon>
        <taxon>Hemiptera</taxon>
        <taxon>Sternorrhyncha</taxon>
        <taxon>Aphidomorpha</taxon>
        <taxon>Aphidoidea</taxon>
        <taxon>Aphididae</taxon>
        <taxon>Aphidini</taxon>
        <taxon>Aphis</taxon>
        <taxon>Aphis</taxon>
    </lineage>
</organism>
<name>A0A6G0U4A0_APHGL</name>
<keyword evidence="2" id="KW-1133">Transmembrane helix</keyword>
<comment type="caution">
    <text evidence="3">The sequence shown here is derived from an EMBL/GenBank/DDBJ whole genome shotgun (WGS) entry which is preliminary data.</text>
</comment>
<dbReference type="Proteomes" id="UP000475862">
    <property type="component" value="Unassembled WGS sequence"/>
</dbReference>
<evidence type="ECO:0000256" key="1">
    <source>
        <dbReference type="SAM" id="MobiDB-lite"/>
    </source>
</evidence>
<keyword evidence="2" id="KW-0812">Transmembrane</keyword>
<feature type="transmembrane region" description="Helical" evidence="2">
    <location>
        <begin position="12"/>
        <end position="35"/>
    </location>
</feature>
<reference evidence="3 4" key="1">
    <citation type="submission" date="2019-08" db="EMBL/GenBank/DDBJ databases">
        <title>The genome of the soybean aphid Biotype 1, its phylome, world population structure and adaptation to the North American continent.</title>
        <authorList>
            <person name="Giordano R."/>
            <person name="Donthu R.K."/>
            <person name="Hernandez A.G."/>
            <person name="Wright C.L."/>
            <person name="Zimin A.V."/>
        </authorList>
    </citation>
    <scope>NUCLEOTIDE SEQUENCE [LARGE SCALE GENOMIC DNA]</scope>
    <source>
        <tissue evidence="3">Whole aphids</tissue>
    </source>
</reference>
<evidence type="ECO:0000313" key="3">
    <source>
        <dbReference type="EMBL" id="KAE9543904.1"/>
    </source>
</evidence>
<feature type="region of interest" description="Disordered" evidence="1">
    <location>
        <begin position="128"/>
        <end position="151"/>
    </location>
</feature>